<protein>
    <submittedName>
        <fullName evidence="1">Uncharacterized protein</fullName>
    </submittedName>
</protein>
<keyword evidence="2" id="KW-1185">Reference proteome</keyword>
<dbReference type="Proteomes" id="UP001163603">
    <property type="component" value="Chromosome 14"/>
</dbReference>
<reference evidence="2" key="1">
    <citation type="journal article" date="2023" name="G3 (Bethesda)">
        <title>Genome assembly and association tests identify interacting loci associated with vigor, precocity, and sex in interspecific pistachio rootstocks.</title>
        <authorList>
            <person name="Palmer W."/>
            <person name="Jacygrad E."/>
            <person name="Sagayaradj S."/>
            <person name="Cavanaugh K."/>
            <person name="Han R."/>
            <person name="Bertier L."/>
            <person name="Beede B."/>
            <person name="Kafkas S."/>
            <person name="Golino D."/>
            <person name="Preece J."/>
            <person name="Michelmore R."/>
        </authorList>
    </citation>
    <scope>NUCLEOTIDE SEQUENCE [LARGE SCALE GENOMIC DNA]</scope>
</reference>
<dbReference type="EMBL" id="CM047749">
    <property type="protein sequence ID" value="KAJ0011472.1"/>
    <property type="molecule type" value="Genomic_DNA"/>
</dbReference>
<accession>A0ACC0X9E8</accession>
<gene>
    <name evidence="1" type="ORF">Pint_33509</name>
</gene>
<name>A0ACC0X9E8_9ROSI</name>
<proteinExistence type="predicted"/>
<organism evidence="1 2">
    <name type="scientific">Pistacia integerrima</name>
    <dbReference type="NCBI Taxonomy" id="434235"/>
    <lineage>
        <taxon>Eukaryota</taxon>
        <taxon>Viridiplantae</taxon>
        <taxon>Streptophyta</taxon>
        <taxon>Embryophyta</taxon>
        <taxon>Tracheophyta</taxon>
        <taxon>Spermatophyta</taxon>
        <taxon>Magnoliopsida</taxon>
        <taxon>eudicotyledons</taxon>
        <taxon>Gunneridae</taxon>
        <taxon>Pentapetalae</taxon>
        <taxon>rosids</taxon>
        <taxon>malvids</taxon>
        <taxon>Sapindales</taxon>
        <taxon>Anacardiaceae</taxon>
        <taxon>Pistacia</taxon>
    </lineage>
</organism>
<evidence type="ECO:0000313" key="2">
    <source>
        <dbReference type="Proteomes" id="UP001163603"/>
    </source>
</evidence>
<sequence length="278" mass="31724">MKESIMLMAISKNGYLRYIEKSMAEKLPGCDIKAKPHVESRIKTLKTHFQTVDEMLTGPNCNGFGWDVQRRMVTAKKPVWDAYLQSHKEAISFRHKTFPFYEELCLIYGKDQTTKKDVKTPVDAIVDIQRIEAANNDIEGDNLNDVNLGVYVDYDAMSCSHTSKRETSSNGLSKKRKKAPTSKDDEDLGQAIKDAAIIVANEMRESCRMLSRAITGQDIIEKQMQLSKELMKLDRLTMVEKLRASTIIARDHGLLRVFYGRRNDLKEVWVRLILEGGC</sequence>
<comment type="caution">
    <text evidence="1">The sequence shown here is derived from an EMBL/GenBank/DDBJ whole genome shotgun (WGS) entry which is preliminary data.</text>
</comment>
<evidence type="ECO:0000313" key="1">
    <source>
        <dbReference type="EMBL" id="KAJ0011472.1"/>
    </source>
</evidence>